<dbReference type="Gene3D" id="3.40.50.300">
    <property type="entry name" value="P-loop containing nucleotide triphosphate hydrolases"/>
    <property type="match status" value="1"/>
</dbReference>
<dbReference type="EMBL" id="FM211192">
    <property type="protein sequence ID" value="CAR70683.1"/>
    <property type="molecule type" value="Genomic_DNA"/>
</dbReference>
<comment type="subcellular location">
    <subcellularLocation>
        <location evidence="1">Cell membrane</location>
        <topology evidence="1">Peripheral membrane protein</topology>
    </subcellularLocation>
</comment>
<keyword evidence="5 10" id="KW-0067">ATP-binding</keyword>
<evidence type="ECO:0000256" key="4">
    <source>
        <dbReference type="ARBA" id="ARBA00022741"/>
    </source>
</evidence>
<dbReference type="KEGG" id="mlb:MLBr00590"/>
<keyword evidence="3" id="KW-1003">Cell membrane</keyword>
<feature type="domain" description="ABC transporter" evidence="9">
    <location>
        <begin position="15"/>
        <end position="240"/>
    </location>
</feature>
<dbReference type="InterPro" id="IPR003593">
    <property type="entry name" value="AAA+_ATPase"/>
</dbReference>
<dbReference type="PROSITE" id="PS00211">
    <property type="entry name" value="ABC_TRANSPORTER_1"/>
    <property type="match status" value="1"/>
</dbReference>
<evidence type="ECO:0000256" key="1">
    <source>
        <dbReference type="ARBA" id="ARBA00004202"/>
    </source>
</evidence>
<proteinExistence type="predicted"/>
<evidence type="ECO:0000259" key="9">
    <source>
        <dbReference type="PROSITE" id="PS50893"/>
    </source>
</evidence>
<name>A0A0H3MQ07_MYCLB</name>
<organism evidence="10 11">
    <name type="scientific">Mycobacterium leprae (strain Br4923)</name>
    <dbReference type="NCBI Taxonomy" id="561304"/>
    <lineage>
        <taxon>Bacteria</taxon>
        <taxon>Bacillati</taxon>
        <taxon>Actinomycetota</taxon>
        <taxon>Actinomycetes</taxon>
        <taxon>Mycobacteriales</taxon>
        <taxon>Mycobacteriaceae</taxon>
        <taxon>Mycobacterium</taxon>
    </lineage>
</organism>
<evidence type="ECO:0000256" key="5">
    <source>
        <dbReference type="ARBA" id="ARBA00022840"/>
    </source>
</evidence>
<gene>
    <name evidence="10" type="ordered locus">MLBr00590</name>
</gene>
<dbReference type="InterPro" id="IPR017871">
    <property type="entry name" value="ABC_transporter-like_CS"/>
</dbReference>
<dbReference type="Pfam" id="PF00005">
    <property type="entry name" value="ABC_tran"/>
    <property type="match status" value="1"/>
</dbReference>
<keyword evidence="4" id="KW-0547">Nucleotide-binding</keyword>
<dbReference type="PANTHER" id="PTHR42711:SF16">
    <property type="entry name" value="ABC TRANSPORTER ATP-BINDING PROTEIN"/>
    <property type="match status" value="1"/>
</dbReference>
<keyword evidence="7" id="KW-0472">Membrane</keyword>
<dbReference type="GO" id="GO:0046677">
    <property type="term" value="P:response to antibiotic"/>
    <property type="evidence" value="ECO:0007669"/>
    <property type="project" value="UniProtKB-KW"/>
</dbReference>
<dbReference type="SMART" id="SM00382">
    <property type="entry name" value="AAA"/>
    <property type="match status" value="1"/>
</dbReference>
<evidence type="ECO:0000313" key="10">
    <source>
        <dbReference type="EMBL" id="CAR70683.1"/>
    </source>
</evidence>
<evidence type="ECO:0000256" key="7">
    <source>
        <dbReference type="ARBA" id="ARBA00023136"/>
    </source>
</evidence>
<dbReference type="PANTHER" id="PTHR42711">
    <property type="entry name" value="ABC TRANSPORTER ATP-BINDING PROTEIN"/>
    <property type="match status" value="1"/>
</dbReference>
<dbReference type="Proteomes" id="UP000006900">
    <property type="component" value="Chromosome"/>
</dbReference>
<dbReference type="PROSITE" id="PS50893">
    <property type="entry name" value="ABC_TRANSPORTER_2"/>
    <property type="match status" value="1"/>
</dbReference>
<dbReference type="GO" id="GO:0005886">
    <property type="term" value="C:plasma membrane"/>
    <property type="evidence" value="ECO:0007669"/>
    <property type="project" value="UniProtKB-SubCell"/>
</dbReference>
<evidence type="ECO:0000256" key="8">
    <source>
        <dbReference type="ARBA" id="ARBA00023251"/>
    </source>
</evidence>
<dbReference type="GO" id="GO:0016887">
    <property type="term" value="F:ATP hydrolysis activity"/>
    <property type="evidence" value="ECO:0007669"/>
    <property type="project" value="InterPro"/>
</dbReference>
<dbReference type="SUPFAM" id="SSF52540">
    <property type="entry name" value="P-loop containing nucleoside triphosphate hydrolases"/>
    <property type="match status" value="1"/>
</dbReference>
<dbReference type="HOGENOM" id="CLU_000604_1_2_11"/>
<sequence>MSSACTVPETPEVVIRLRGVCKHYGSILAVSNLDLDIHSAEVLALLGPNGAGKTTTVEMCEGFVRPDAGTIEVLGLDPITDNARLRARIGVMLQGGGGYPAARAGEMLNLVASYAADPLDPEWLLETLGLTDVARTTYRRLSGGQQQRLALACTLVGRPELVFLDEPTAGMDTHARLLVWELIDTLRRDGVTVVLTTHQLKEAEELADRLVIIDHGRMIAAGTPTELMHTGAKDQLRFSAPPRLDLSLLAFALPEDYKTTELTPGEYLVAGPIDPQVLATVTAWCAQINVLTTNMRVEQHSLEDVFLDLTGRKLR</sequence>
<keyword evidence="8" id="KW-0046">Antibiotic resistance</keyword>
<dbReference type="AlphaFoldDB" id="A0A0H3MQ07"/>
<dbReference type="InterPro" id="IPR027417">
    <property type="entry name" value="P-loop_NTPase"/>
</dbReference>
<evidence type="ECO:0000313" key="11">
    <source>
        <dbReference type="Proteomes" id="UP000006900"/>
    </source>
</evidence>
<dbReference type="InterPro" id="IPR003439">
    <property type="entry name" value="ABC_transporter-like_ATP-bd"/>
</dbReference>
<dbReference type="GO" id="GO:0005524">
    <property type="term" value="F:ATP binding"/>
    <property type="evidence" value="ECO:0007669"/>
    <property type="project" value="UniProtKB-KW"/>
</dbReference>
<keyword evidence="2" id="KW-0813">Transport</keyword>
<evidence type="ECO:0000256" key="6">
    <source>
        <dbReference type="ARBA" id="ARBA00022967"/>
    </source>
</evidence>
<accession>A0A0H3MQ07</accession>
<protein>
    <submittedName>
        <fullName evidence="10">ABC transporter ATP-binding protein</fullName>
    </submittedName>
</protein>
<dbReference type="GO" id="GO:0055085">
    <property type="term" value="P:transmembrane transport"/>
    <property type="evidence" value="ECO:0007669"/>
    <property type="project" value="UniProtKB-ARBA"/>
</dbReference>
<keyword evidence="6" id="KW-1278">Translocase</keyword>
<reference evidence="10 11" key="1">
    <citation type="journal article" date="2009" name="Nat. Genet.">
        <title>Comparative genomic and phylogeographic analysis of Mycobacterium leprae.</title>
        <authorList>
            <person name="Monot M."/>
            <person name="Honore N."/>
            <person name="Garnier T."/>
            <person name="Zidane N."/>
            <person name="Sherafi D."/>
            <person name="Paniz-Mondolfi A."/>
            <person name="Matsuoka M."/>
            <person name="Taylor G.M."/>
            <person name="Donoghue H.D."/>
            <person name="Bouwman A."/>
            <person name="Mays S."/>
            <person name="Watson C."/>
            <person name="Lockwood D."/>
            <person name="Khamispour A."/>
            <person name="Dowlati Y."/>
            <person name="Jianping S."/>
            <person name="Rea T.H."/>
            <person name="Vera-Cabrera L."/>
            <person name="Stefani M.M."/>
            <person name="Banu S."/>
            <person name="Macdonald M."/>
            <person name="Sapkota B.R."/>
            <person name="Spencer J.S."/>
            <person name="Thomas J."/>
            <person name="Harshman K."/>
            <person name="Singh P."/>
            <person name="Busso P."/>
            <person name="Gattiker A."/>
            <person name="Rougemont J."/>
            <person name="Brennan P.J."/>
            <person name="Cole S.T."/>
        </authorList>
    </citation>
    <scope>NUCLEOTIDE SEQUENCE [LARGE SCALE GENOMIC DNA]</scope>
    <source>
        <strain evidence="11">Br4923</strain>
    </source>
</reference>
<dbReference type="InterPro" id="IPR050763">
    <property type="entry name" value="ABC_transporter_ATP-binding"/>
</dbReference>
<evidence type="ECO:0000256" key="2">
    <source>
        <dbReference type="ARBA" id="ARBA00022448"/>
    </source>
</evidence>
<dbReference type="FunFam" id="3.40.50.300:FF:000589">
    <property type="entry name" value="ABC transporter, ATP-binding subunit"/>
    <property type="match status" value="1"/>
</dbReference>
<dbReference type="CDD" id="cd03230">
    <property type="entry name" value="ABC_DR_subfamily_A"/>
    <property type="match status" value="1"/>
</dbReference>
<evidence type="ECO:0000256" key="3">
    <source>
        <dbReference type="ARBA" id="ARBA00022475"/>
    </source>
</evidence>